<sequence length="849" mass="90439">MRRRRQFPQGTPDNIRSSILTGGRPAPWFAVFLLALVPLIFGTSLALANPSNTILPDIGASLVGGAIIGLVFAFVQYTMAQRNQLQDKDVDLRLLLTSSSNLPGIDLSHRALAGVYLRGKSLESARLNGADLTGAVLDGTNFSAANLTGADLSRATMKAAKLIRARMSTCTLTDADLTDADLRGAVLRGAVLDRADVFRAQLSGADLGGASLEFTNLDEAQLDGAQLGHVRAASVRLAGAKLPGAALHFADLGGAHLARADLTGAQLIGANLTEAVLIRADLSGADLTGVSLVRADLTGCRLAGAIVRSADLSGAVLGGCDLRGADLTGARLTGVQGRDSARSDAHTRWPEDTPAGPVPQTAAEGWTGVRRVLVVPDTSRAAEPVRQIAGELARQQSMSRRVEGVRMSLPLAVRPPRSLRISLGRVSPRLRSVATVRVGVTDAAITATVTFRGRTCVLPPVPLDRDPDPALELTAIDEVAARILDVTDPRDGAPWYARACVTAANRLWVAEGRPAIDRCRRILLAARLTDRRSPVVNYALGALGYNEYDGEPTKASREYFAVAYVAAVRLGPDMEGLVGLCLTGTALANCQLYHRFGMDTPDVLAAGRSAAANAVSRTRERLVRGGLSRRTHRNAMEGYALARYAQAFAQHVTEEEDDVRSSIPIYQDAINTLLDVGAPVPAVLYNNLGYQHMTVAGLKERGSDATSYRTARKLFVDSLEVHPELHFGWANLGNVDRLLGNPAAAEQSYRRALEIVAADGGRYPQGWNELACVLLELGGRDDEAWAAHRQAVADGSAPAVRARLRAEFASRLILVGHPDEAAEVAREGLAEDPDNRYCRRALEEAQSAS</sequence>
<feature type="compositionally biased region" description="Basic and acidic residues" evidence="1">
    <location>
        <begin position="339"/>
        <end position="351"/>
    </location>
</feature>
<keyword evidence="2" id="KW-0812">Transmembrane</keyword>
<dbReference type="EMBL" id="QLMJ01000023">
    <property type="protein sequence ID" value="RAK27472.1"/>
    <property type="molecule type" value="Genomic_DNA"/>
</dbReference>
<name>A0A327Z043_9ACTN</name>
<reference evidence="3 4" key="1">
    <citation type="submission" date="2018-06" db="EMBL/GenBank/DDBJ databases">
        <title>Genomic Encyclopedia of Type Strains, Phase III (KMG-III): the genomes of soil and plant-associated and newly described type strains.</title>
        <authorList>
            <person name="Whitman W."/>
        </authorList>
    </citation>
    <scope>NUCLEOTIDE SEQUENCE [LARGE SCALE GENOMIC DNA]</scope>
    <source>
        <strain evidence="3 4">CGMCC 4.7090</strain>
    </source>
</reference>
<dbReference type="RefSeq" id="WP_111654000.1">
    <property type="nucleotide sequence ID" value="NZ_JACHWI010000003.1"/>
</dbReference>
<feature type="transmembrane region" description="Helical" evidence="2">
    <location>
        <begin position="26"/>
        <end position="48"/>
    </location>
</feature>
<accession>A0A327Z043</accession>
<dbReference type="InterPro" id="IPR051082">
    <property type="entry name" value="Pentapeptide-BTB/POZ_domain"/>
</dbReference>
<dbReference type="OrthoDB" id="2579959at2"/>
<dbReference type="InterPro" id="IPR011990">
    <property type="entry name" value="TPR-like_helical_dom_sf"/>
</dbReference>
<dbReference type="InterPro" id="IPR001646">
    <property type="entry name" value="5peptide_repeat"/>
</dbReference>
<feature type="transmembrane region" description="Helical" evidence="2">
    <location>
        <begin position="54"/>
        <end position="75"/>
    </location>
</feature>
<evidence type="ECO:0000313" key="4">
    <source>
        <dbReference type="Proteomes" id="UP000249341"/>
    </source>
</evidence>
<dbReference type="AlphaFoldDB" id="A0A327Z043"/>
<keyword evidence="2" id="KW-1133">Transmembrane helix</keyword>
<dbReference type="SUPFAM" id="SSF48452">
    <property type="entry name" value="TPR-like"/>
    <property type="match status" value="1"/>
</dbReference>
<dbReference type="SUPFAM" id="SSF141571">
    <property type="entry name" value="Pentapeptide repeat-like"/>
    <property type="match status" value="2"/>
</dbReference>
<evidence type="ECO:0000313" key="3">
    <source>
        <dbReference type="EMBL" id="RAK27472.1"/>
    </source>
</evidence>
<comment type="caution">
    <text evidence="3">The sequence shown here is derived from an EMBL/GenBank/DDBJ whole genome shotgun (WGS) entry which is preliminary data.</text>
</comment>
<protein>
    <submittedName>
        <fullName evidence="3">Uncharacterized protein YjbI with pentapeptide repeats</fullName>
    </submittedName>
</protein>
<evidence type="ECO:0000256" key="1">
    <source>
        <dbReference type="SAM" id="MobiDB-lite"/>
    </source>
</evidence>
<evidence type="ECO:0000256" key="2">
    <source>
        <dbReference type="SAM" id="Phobius"/>
    </source>
</evidence>
<organism evidence="3 4">
    <name type="scientific">Actinoplanes lutulentus</name>
    <dbReference type="NCBI Taxonomy" id="1287878"/>
    <lineage>
        <taxon>Bacteria</taxon>
        <taxon>Bacillati</taxon>
        <taxon>Actinomycetota</taxon>
        <taxon>Actinomycetes</taxon>
        <taxon>Micromonosporales</taxon>
        <taxon>Micromonosporaceae</taxon>
        <taxon>Actinoplanes</taxon>
    </lineage>
</organism>
<dbReference type="Proteomes" id="UP000249341">
    <property type="component" value="Unassembled WGS sequence"/>
</dbReference>
<keyword evidence="2" id="KW-0472">Membrane</keyword>
<dbReference type="PANTHER" id="PTHR14136">
    <property type="entry name" value="BTB_POZ DOMAIN-CONTAINING PROTEIN KCTD9"/>
    <property type="match status" value="1"/>
</dbReference>
<feature type="region of interest" description="Disordered" evidence="1">
    <location>
        <begin position="334"/>
        <end position="362"/>
    </location>
</feature>
<dbReference type="Pfam" id="PF00805">
    <property type="entry name" value="Pentapeptide"/>
    <property type="match status" value="4"/>
</dbReference>
<gene>
    <name evidence="3" type="ORF">B0I29_123106</name>
</gene>
<dbReference type="PANTHER" id="PTHR14136:SF17">
    <property type="entry name" value="BTB_POZ DOMAIN-CONTAINING PROTEIN KCTD9"/>
    <property type="match status" value="1"/>
</dbReference>
<dbReference type="Gene3D" id="2.160.20.80">
    <property type="entry name" value="E3 ubiquitin-protein ligase SopA"/>
    <property type="match status" value="2"/>
</dbReference>
<proteinExistence type="predicted"/>
<dbReference type="Gene3D" id="1.25.40.10">
    <property type="entry name" value="Tetratricopeptide repeat domain"/>
    <property type="match status" value="1"/>
</dbReference>
<keyword evidence="4" id="KW-1185">Reference proteome</keyword>